<dbReference type="PANTHER" id="PTHR11440">
    <property type="entry name" value="LECITHIN-CHOLESTEROL ACYLTRANSFERASE-RELATED"/>
    <property type="match status" value="1"/>
</dbReference>
<dbReference type="InterPro" id="IPR029058">
    <property type="entry name" value="AB_hydrolase_fold"/>
</dbReference>
<accession>A0AAV0BG92</accession>
<keyword evidence="3" id="KW-1185">Reference proteome</keyword>
<reference evidence="2" key="1">
    <citation type="submission" date="2022-06" db="EMBL/GenBank/DDBJ databases">
        <authorList>
            <consortium name="SYNGENTA / RWTH Aachen University"/>
        </authorList>
    </citation>
    <scope>NUCLEOTIDE SEQUENCE</scope>
</reference>
<organism evidence="2 3">
    <name type="scientific">Phakopsora pachyrhizi</name>
    <name type="common">Asian soybean rust disease fungus</name>
    <dbReference type="NCBI Taxonomy" id="170000"/>
    <lineage>
        <taxon>Eukaryota</taxon>
        <taxon>Fungi</taxon>
        <taxon>Dikarya</taxon>
        <taxon>Basidiomycota</taxon>
        <taxon>Pucciniomycotina</taxon>
        <taxon>Pucciniomycetes</taxon>
        <taxon>Pucciniales</taxon>
        <taxon>Phakopsoraceae</taxon>
        <taxon>Phakopsora</taxon>
    </lineage>
</organism>
<dbReference type="AlphaFoldDB" id="A0AAV0BG92"/>
<dbReference type="InterPro" id="IPR000073">
    <property type="entry name" value="AB_hydrolase_1"/>
</dbReference>
<evidence type="ECO:0000259" key="1">
    <source>
        <dbReference type="Pfam" id="PF00561"/>
    </source>
</evidence>
<dbReference type="EMBL" id="CALTRL010005775">
    <property type="protein sequence ID" value="CAH7686198.1"/>
    <property type="molecule type" value="Genomic_DNA"/>
</dbReference>
<dbReference type="Proteomes" id="UP001153365">
    <property type="component" value="Unassembled WGS sequence"/>
</dbReference>
<gene>
    <name evidence="2" type="ORF">PPACK8108_LOCUS20814</name>
</gene>
<dbReference type="Pfam" id="PF00561">
    <property type="entry name" value="Abhydrolase_1"/>
    <property type="match status" value="1"/>
</dbReference>
<sequence length="497" mass="56848">MRYRSFQRVLTQFKFKASWNKGLRFLKSSYYSSINKNVRDDSKDLSRLDSILRLGPVLFDPVRVPRSPIVLCHGLYGFSVRGPSSFPRFQIHYWGKLLEILRKRLGVKVIIGRVPSTGTVEQRAKSLNEMLLNETDLNVRGLSRVGEFNLLGHSMGGLDARYLISRLRPEKYRVKSLTTICTPHRSLKEPLLRSSTSKDSFRYLPNNLIKNFLLGLLDSPAYSNLSTEFLNNRFNPETPDDPRVMYFSIASKITESLSILHPLWLTSLVLDRLGAQEEGGHDGLVTVDSAKWGEFLGVVSGSDHWEIRGSSAFGTNGRIESDKLFNQQAKSTWLELNRYIGRRTSDDSNKRLSIDSLQENQKASYEQFTSPSSSSSSIYALADWISKRLPISKTTERFQSEDVSMKDRKASKSILFSNGIDNRKYNRTIDCSFPLNDLRFDKNDHLTISSKPNSNHSSRDHYHQDIDDDKIGEIGKDRFDLERLYTAICRNLYDKGL</sequence>
<dbReference type="Gene3D" id="3.40.50.1820">
    <property type="entry name" value="alpha/beta hydrolase"/>
    <property type="match status" value="1"/>
</dbReference>
<proteinExistence type="predicted"/>
<dbReference type="SUPFAM" id="SSF53474">
    <property type="entry name" value="alpha/beta-Hydrolases"/>
    <property type="match status" value="1"/>
</dbReference>
<evidence type="ECO:0000313" key="2">
    <source>
        <dbReference type="EMBL" id="CAH7686198.1"/>
    </source>
</evidence>
<name>A0AAV0BG92_PHAPC</name>
<evidence type="ECO:0000313" key="3">
    <source>
        <dbReference type="Proteomes" id="UP001153365"/>
    </source>
</evidence>
<feature type="domain" description="AB hydrolase-1" evidence="1">
    <location>
        <begin position="68"/>
        <end position="219"/>
    </location>
</feature>
<protein>
    <submittedName>
        <fullName evidence="2">Triacylglycerol lipase</fullName>
    </submittedName>
</protein>
<comment type="caution">
    <text evidence="2">The sequence shown here is derived from an EMBL/GenBank/DDBJ whole genome shotgun (WGS) entry which is preliminary data.</text>
</comment>